<comment type="caution">
    <text evidence="2">The sequence shown here is derived from an EMBL/GenBank/DDBJ whole genome shotgun (WGS) entry which is preliminary data.</text>
</comment>
<organism evidence="2 3">
    <name type="scientific">Tritrichomonas musculus</name>
    <dbReference type="NCBI Taxonomy" id="1915356"/>
    <lineage>
        <taxon>Eukaryota</taxon>
        <taxon>Metamonada</taxon>
        <taxon>Parabasalia</taxon>
        <taxon>Tritrichomonadida</taxon>
        <taxon>Tritrichomonadidae</taxon>
        <taxon>Tritrichomonas</taxon>
    </lineage>
</organism>
<sequence>MEKVEVCGRNNNFGISEKSNHRTHEGDEYVYPACKFEMDPSKINSYSLFNKTLVVTNEGIATAIGDNSKSQISGSLPKRVLSTFTDMKIRDSHDKECKVLSAVCGNNYAFYIISSIEDESKKGLAYAHANLDKEFPVVLNIRDAIPVSIYGGYSDCAAITSVGSVIYIHNSLWESTSTQIEPFLLPENEKAVSVVCCYNFVFVLSARGRVFISKSEPDLVFSEIPEFKDKKIVSISGIFQHCLAVTDDGKVFVRGGDLSNNGYLGLGKNIKSPDNFKEIKSLNKYKIVAVYAGTNHSLFQTEDGLILGCGDNTYGQLLLSSGPCKQKIYKPVETIVTSAKFCIVGDCSTVIFKNYEPPMNPNKIN</sequence>
<reference evidence="2 3" key="1">
    <citation type="submission" date="2024-04" db="EMBL/GenBank/DDBJ databases">
        <title>Tritrichomonas musculus Genome.</title>
        <authorList>
            <person name="Alves-Ferreira E."/>
            <person name="Grigg M."/>
            <person name="Lorenzi H."/>
            <person name="Galac M."/>
        </authorList>
    </citation>
    <scope>NUCLEOTIDE SEQUENCE [LARGE SCALE GENOMIC DNA]</scope>
    <source>
        <strain evidence="2 3">EAF2021</strain>
    </source>
</reference>
<dbReference type="EMBL" id="JAPFFF010000045">
    <property type="protein sequence ID" value="KAK8840496.1"/>
    <property type="molecule type" value="Genomic_DNA"/>
</dbReference>
<dbReference type="Pfam" id="PF13540">
    <property type="entry name" value="RCC1_2"/>
    <property type="match status" value="1"/>
</dbReference>
<dbReference type="SUPFAM" id="SSF50985">
    <property type="entry name" value="RCC1/BLIP-II"/>
    <property type="match status" value="1"/>
</dbReference>
<keyword evidence="3" id="KW-1185">Reference proteome</keyword>
<dbReference type="PANTHER" id="PTHR45982:SF1">
    <property type="entry name" value="REGULATOR OF CHROMOSOME CONDENSATION"/>
    <property type="match status" value="1"/>
</dbReference>
<dbReference type="Gene3D" id="2.130.10.30">
    <property type="entry name" value="Regulator of chromosome condensation 1/beta-lactamase-inhibitor protein II"/>
    <property type="match status" value="2"/>
</dbReference>
<dbReference type="InterPro" id="IPR051553">
    <property type="entry name" value="Ran_GTPase-activating"/>
</dbReference>
<gene>
    <name evidence="2" type="ORF">M9Y10_030702</name>
</gene>
<dbReference type="InterPro" id="IPR009091">
    <property type="entry name" value="RCC1/BLIP-II"/>
</dbReference>
<proteinExistence type="predicted"/>
<evidence type="ECO:0000313" key="2">
    <source>
        <dbReference type="EMBL" id="KAK8840496.1"/>
    </source>
</evidence>
<evidence type="ECO:0000256" key="1">
    <source>
        <dbReference type="PROSITE-ProRule" id="PRU00235"/>
    </source>
</evidence>
<accession>A0ABR2H3M1</accession>
<name>A0ABR2H3M1_9EUKA</name>
<protein>
    <recommendedName>
        <fullName evidence="4">Regulator of chromosome condensation</fullName>
    </recommendedName>
</protein>
<evidence type="ECO:0000313" key="3">
    <source>
        <dbReference type="Proteomes" id="UP001470230"/>
    </source>
</evidence>
<feature type="repeat" description="RCC1" evidence="1">
    <location>
        <begin position="249"/>
        <end position="303"/>
    </location>
</feature>
<dbReference type="PROSITE" id="PS50012">
    <property type="entry name" value="RCC1_3"/>
    <property type="match status" value="1"/>
</dbReference>
<dbReference type="Proteomes" id="UP001470230">
    <property type="component" value="Unassembled WGS sequence"/>
</dbReference>
<dbReference type="PANTHER" id="PTHR45982">
    <property type="entry name" value="REGULATOR OF CHROMOSOME CONDENSATION"/>
    <property type="match status" value="1"/>
</dbReference>
<dbReference type="InterPro" id="IPR000408">
    <property type="entry name" value="Reg_chr_condens"/>
</dbReference>
<evidence type="ECO:0008006" key="4">
    <source>
        <dbReference type="Google" id="ProtNLM"/>
    </source>
</evidence>